<dbReference type="EMBL" id="SEWF01000001">
    <property type="protein sequence ID" value="RYU97560.1"/>
    <property type="molecule type" value="Genomic_DNA"/>
</dbReference>
<dbReference type="GO" id="GO:0010181">
    <property type="term" value="F:FMN binding"/>
    <property type="evidence" value="ECO:0007669"/>
    <property type="project" value="TreeGrafter"/>
</dbReference>
<dbReference type="SUPFAM" id="SSF52218">
    <property type="entry name" value="Flavoproteins"/>
    <property type="match status" value="1"/>
</dbReference>
<dbReference type="GO" id="GO:0005829">
    <property type="term" value="C:cytosol"/>
    <property type="evidence" value="ECO:0007669"/>
    <property type="project" value="TreeGrafter"/>
</dbReference>
<protein>
    <submittedName>
        <fullName evidence="2">NADPH-dependent oxidoreductase</fullName>
    </submittedName>
</protein>
<dbReference type="Gene3D" id="3.40.50.360">
    <property type="match status" value="1"/>
</dbReference>
<proteinExistence type="predicted"/>
<comment type="caution">
    <text evidence="2">The sequence shown here is derived from an EMBL/GenBank/DDBJ whole genome shotgun (WGS) entry which is preliminary data.</text>
</comment>
<dbReference type="InterPro" id="IPR050712">
    <property type="entry name" value="NAD(P)H-dep_reductase"/>
</dbReference>
<dbReference type="PANTHER" id="PTHR30543">
    <property type="entry name" value="CHROMATE REDUCTASE"/>
    <property type="match status" value="1"/>
</dbReference>
<name>A0A4V1ZDW3_9BACT</name>
<dbReference type="InterPro" id="IPR005025">
    <property type="entry name" value="FMN_Rdtase-like_dom"/>
</dbReference>
<dbReference type="Proteomes" id="UP000293162">
    <property type="component" value="Unassembled WGS sequence"/>
</dbReference>
<evidence type="ECO:0000313" key="2">
    <source>
        <dbReference type="EMBL" id="RYU97560.1"/>
    </source>
</evidence>
<organism evidence="2 3">
    <name type="scientific">Emticicia agri</name>
    <dbReference type="NCBI Taxonomy" id="2492393"/>
    <lineage>
        <taxon>Bacteria</taxon>
        <taxon>Pseudomonadati</taxon>
        <taxon>Bacteroidota</taxon>
        <taxon>Cytophagia</taxon>
        <taxon>Cytophagales</taxon>
        <taxon>Leadbetterellaceae</taxon>
        <taxon>Emticicia</taxon>
    </lineage>
</organism>
<dbReference type="PANTHER" id="PTHR30543:SF21">
    <property type="entry name" value="NAD(P)H-DEPENDENT FMN REDUCTASE LOT6"/>
    <property type="match status" value="1"/>
</dbReference>
<feature type="domain" description="NADPH-dependent FMN reductase-like" evidence="1">
    <location>
        <begin position="2"/>
        <end position="137"/>
    </location>
</feature>
<dbReference type="Pfam" id="PF03358">
    <property type="entry name" value="FMN_red"/>
    <property type="match status" value="1"/>
</dbReference>
<gene>
    <name evidence="2" type="ORF">EWM59_00115</name>
</gene>
<reference evidence="2 3" key="1">
    <citation type="submission" date="2019-02" db="EMBL/GenBank/DDBJ databases">
        <title>Bacterial novel species Emticicia sp. 17J42-9 isolated from soil.</title>
        <authorList>
            <person name="Jung H.-Y."/>
        </authorList>
    </citation>
    <scope>NUCLEOTIDE SEQUENCE [LARGE SCALE GENOMIC DNA]</scope>
    <source>
        <strain evidence="2 3">17J42-9</strain>
    </source>
</reference>
<dbReference type="GO" id="GO:0016491">
    <property type="term" value="F:oxidoreductase activity"/>
    <property type="evidence" value="ECO:0007669"/>
    <property type="project" value="InterPro"/>
</dbReference>
<dbReference type="InterPro" id="IPR029039">
    <property type="entry name" value="Flavoprotein-like_sf"/>
</dbReference>
<evidence type="ECO:0000259" key="1">
    <source>
        <dbReference type="Pfam" id="PF03358"/>
    </source>
</evidence>
<dbReference type="RefSeq" id="WP_130018883.1">
    <property type="nucleotide sequence ID" value="NZ_SEWF01000001.1"/>
</dbReference>
<sequence length="190" mass="21384">MIGVIIGTNRHNSISKKIGLYYKQLLESLGAESQIIDLSDLPEDFAFSALYHNSGKNELFNEFQKIVDTTTKFVFIVPEYNGSFPGVLKTFLDGLRYPDSFHYKKAALVGVSSGVQGNANGLGHLNDVLSYMQTDVLGLRIKLGKIWDYFDGKDFNPRQTDEINAYTNAKKTADIYKAFLEKQARQLIEL</sequence>
<keyword evidence="3" id="KW-1185">Reference proteome</keyword>
<dbReference type="OrthoDB" id="9812295at2"/>
<accession>A0A4V1ZDW3</accession>
<evidence type="ECO:0000313" key="3">
    <source>
        <dbReference type="Proteomes" id="UP000293162"/>
    </source>
</evidence>
<dbReference type="AlphaFoldDB" id="A0A4V1ZDW3"/>